<proteinExistence type="inferred from homology"/>
<dbReference type="Pfam" id="PF01183">
    <property type="entry name" value="Glyco_hydro_25"/>
    <property type="match status" value="1"/>
</dbReference>
<gene>
    <name evidence="3" type="ORF">BW892_06785</name>
</gene>
<accession>A0A1S9V765</accession>
<sequence length="285" mass="31951">MGHIVDISKWNGNINWDVAAPQLDLAICRVQYGSNKVDEWYKRYVAKLEEYGVPHAAYAYGCYISVNDAIVEADDFMARTSPNAKFLVLDVEDDTLQSCGPNNLSAASQAFIDRCKSKGWKIGLYLSHHMYENYGLSGLKADFLWIPRYGGNKPKYACDIWQYTETGNVPGIGKCDLNYLIGNKSLEWFTGVEETIATGQYDSSWFTKQDGVLKLNTSIKLRTEPSTDSPVIATLNAGDEVKYDAFGYEKDGYVWLRQKRSDGYGYIASGETSNGKRVSSWGSFK</sequence>
<dbReference type="Gene3D" id="3.20.20.80">
    <property type="entry name" value="Glycosidases"/>
    <property type="match status" value="1"/>
</dbReference>
<dbReference type="GO" id="GO:0009253">
    <property type="term" value="P:peptidoglycan catabolic process"/>
    <property type="evidence" value="ECO:0007669"/>
    <property type="project" value="InterPro"/>
</dbReference>
<dbReference type="GO" id="GO:0003796">
    <property type="term" value="F:lysozyme activity"/>
    <property type="evidence" value="ECO:0007669"/>
    <property type="project" value="InterPro"/>
</dbReference>
<dbReference type="Proteomes" id="UP000191124">
    <property type="component" value="Unassembled WGS sequence"/>
</dbReference>
<name>A0A1S9V765_BACCE</name>
<dbReference type="GO" id="GO:0016998">
    <property type="term" value="P:cell wall macromolecule catabolic process"/>
    <property type="evidence" value="ECO:0007669"/>
    <property type="project" value="InterPro"/>
</dbReference>
<dbReference type="InterPro" id="IPR003646">
    <property type="entry name" value="SH3-like_bac-type"/>
</dbReference>
<evidence type="ECO:0000259" key="2">
    <source>
        <dbReference type="PROSITE" id="PS51781"/>
    </source>
</evidence>
<dbReference type="EMBL" id="MUAL01000007">
    <property type="protein sequence ID" value="OOR30234.1"/>
    <property type="molecule type" value="Genomic_DNA"/>
</dbReference>
<comment type="similarity">
    <text evidence="1">Belongs to the glycosyl hydrolase 25 family.</text>
</comment>
<dbReference type="InterPro" id="IPR002053">
    <property type="entry name" value="Glyco_hydro_25"/>
</dbReference>
<evidence type="ECO:0000313" key="4">
    <source>
        <dbReference type="Proteomes" id="UP000191124"/>
    </source>
</evidence>
<reference evidence="3 4" key="1">
    <citation type="submission" date="2017-01" db="EMBL/GenBank/DDBJ databases">
        <title>Bacillus cereus isolates.</title>
        <authorList>
            <person name="Beno S.M."/>
        </authorList>
    </citation>
    <scope>NUCLEOTIDE SEQUENCE [LARGE SCALE GENOMIC DNA]</scope>
    <source>
        <strain evidence="3 4">FSL M7-1219</strain>
    </source>
</reference>
<dbReference type="InterPro" id="IPR017853">
    <property type="entry name" value="GH"/>
</dbReference>
<protein>
    <submittedName>
        <fullName evidence="3">N-acetylmuramoyl-L-alanine amidase</fullName>
    </submittedName>
</protein>
<dbReference type="GO" id="GO:0016052">
    <property type="term" value="P:carbohydrate catabolic process"/>
    <property type="evidence" value="ECO:0007669"/>
    <property type="project" value="TreeGrafter"/>
</dbReference>
<dbReference type="PROSITE" id="PS51904">
    <property type="entry name" value="GLYCOSYL_HYDROL_F25_2"/>
    <property type="match status" value="1"/>
</dbReference>
<dbReference type="Pfam" id="PF08239">
    <property type="entry name" value="SH3_3"/>
    <property type="match status" value="1"/>
</dbReference>
<dbReference type="PANTHER" id="PTHR34135:SF1">
    <property type="entry name" value="GLYCOSYL HYDROLASE FAMILY 25"/>
    <property type="match status" value="1"/>
</dbReference>
<evidence type="ECO:0000313" key="3">
    <source>
        <dbReference type="EMBL" id="OOR30234.1"/>
    </source>
</evidence>
<feature type="domain" description="SH3b" evidence="2">
    <location>
        <begin position="208"/>
        <end position="276"/>
    </location>
</feature>
<dbReference type="SUPFAM" id="SSF51445">
    <property type="entry name" value="(Trans)glycosidases"/>
    <property type="match status" value="1"/>
</dbReference>
<dbReference type="RefSeq" id="WP_078179922.1">
    <property type="nucleotide sequence ID" value="NZ_MUAL01000007.1"/>
</dbReference>
<dbReference type="PROSITE" id="PS51781">
    <property type="entry name" value="SH3B"/>
    <property type="match status" value="1"/>
</dbReference>
<dbReference type="Gene3D" id="2.30.30.40">
    <property type="entry name" value="SH3 Domains"/>
    <property type="match status" value="1"/>
</dbReference>
<comment type="caution">
    <text evidence="3">The sequence shown here is derived from an EMBL/GenBank/DDBJ whole genome shotgun (WGS) entry which is preliminary data.</text>
</comment>
<dbReference type="SMART" id="SM00287">
    <property type="entry name" value="SH3b"/>
    <property type="match status" value="1"/>
</dbReference>
<dbReference type="PANTHER" id="PTHR34135">
    <property type="entry name" value="LYSOZYME"/>
    <property type="match status" value="1"/>
</dbReference>
<organism evidence="3 4">
    <name type="scientific">Bacillus cereus</name>
    <dbReference type="NCBI Taxonomy" id="1396"/>
    <lineage>
        <taxon>Bacteria</taxon>
        <taxon>Bacillati</taxon>
        <taxon>Bacillota</taxon>
        <taxon>Bacilli</taxon>
        <taxon>Bacillales</taxon>
        <taxon>Bacillaceae</taxon>
        <taxon>Bacillus</taxon>
        <taxon>Bacillus cereus group</taxon>
    </lineage>
</organism>
<evidence type="ECO:0000256" key="1">
    <source>
        <dbReference type="ARBA" id="ARBA00010646"/>
    </source>
</evidence>
<dbReference type="AlphaFoldDB" id="A0A1S9V765"/>